<accession>A0ABT9DB28</accession>
<dbReference type="PANTHER" id="PTHR48084">
    <property type="entry name" value="2-OXOGLUTARATE OXIDOREDUCTASE SUBUNIT KORB-RELATED"/>
    <property type="match status" value="1"/>
</dbReference>
<dbReference type="Pfam" id="PF12367">
    <property type="entry name" value="PFO_beta_C"/>
    <property type="match status" value="1"/>
</dbReference>
<organism evidence="5 6">
    <name type="scientific">Actinotalea lenta</name>
    <dbReference type="NCBI Taxonomy" id="3064654"/>
    <lineage>
        <taxon>Bacteria</taxon>
        <taxon>Bacillati</taxon>
        <taxon>Actinomycetota</taxon>
        <taxon>Actinomycetes</taxon>
        <taxon>Micrococcales</taxon>
        <taxon>Cellulomonadaceae</taxon>
        <taxon>Actinotalea</taxon>
    </lineage>
</organism>
<evidence type="ECO:0000313" key="5">
    <source>
        <dbReference type="EMBL" id="MDO8106511.1"/>
    </source>
</evidence>
<dbReference type="InterPro" id="IPR029061">
    <property type="entry name" value="THDP-binding"/>
</dbReference>
<proteinExistence type="predicted"/>
<dbReference type="CDD" id="cd03375">
    <property type="entry name" value="TPP_OGFOR"/>
    <property type="match status" value="1"/>
</dbReference>
<dbReference type="RefSeq" id="WP_304600163.1">
    <property type="nucleotide sequence ID" value="NZ_JAUQYO010000001.1"/>
</dbReference>
<dbReference type="InterPro" id="IPR032686">
    <property type="entry name" value="PFO_beta_C"/>
</dbReference>
<dbReference type="SUPFAM" id="SSF52518">
    <property type="entry name" value="Thiamin diphosphate-binding fold (THDP-binding)"/>
    <property type="match status" value="1"/>
</dbReference>
<protein>
    <submittedName>
        <fullName evidence="5">Thiamine pyrophosphate-dependent enzyme</fullName>
    </submittedName>
</protein>
<sequence>MIDLTHRSAAECLLRLHDERLEIEGFQKGVPRWCAGCGDNAVLTAAQRLLRDEGLRPEKTVFVSGIGCSSRFPHYMNTYGFHGIHGRALPVAEGIRLARPDLNVFVNTGDGDSFSIGAAHWIHAIRYNMRMVVMVHDNQIYGLTKKQASPTSPRGTRSNTTPRGSYLEGLNPLTVTLGVQNVSFVAQAADWIPEMLYEILQAAFHHDGLAFIRIVQRCPEWMPDNFDPWLHDPSRVQLLHHPSSLSISSSLASLFPNHLEHDPSDIHRAREIASSSDPLPVGILYHDPTVPRYDEIIRSEATHSSASVRRLLDAEFDKVAVTGGELDD</sequence>
<dbReference type="EMBL" id="JAUQYP010000001">
    <property type="protein sequence ID" value="MDO8106511.1"/>
    <property type="molecule type" value="Genomic_DNA"/>
</dbReference>
<evidence type="ECO:0000256" key="1">
    <source>
        <dbReference type="ARBA" id="ARBA00023002"/>
    </source>
</evidence>
<dbReference type="Gene3D" id="3.40.50.970">
    <property type="match status" value="1"/>
</dbReference>
<gene>
    <name evidence="5" type="ORF">Q6348_04795</name>
</gene>
<evidence type="ECO:0000259" key="4">
    <source>
        <dbReference type="Pfam" id="PF12367"/>
    </source>
</evidence>
<dbReference type="InterPro" id="IPR051457">
    <property type="entry name" value="2-oxoacid:Fd_oxidoreductase"/>
</dbReference>
<evidence type="ECO:0000256" key="2">
    <source>
        <dbReference type="SAM" id="MobiDB-lite"/>
    </source>
</evidence>
<keyword evidence="6" id="KW-1185">Reference proteome</keyword>
<evidence type="ECO:0000259" key="3">
    <source>
        <dbReference type="Pfam" id="PF02775"/>
    </source>
</evidence>
<feature type="region of interest" description="Disordered" evidence="2">
    <location>
        <begin position="145"/>
        <end position="165"/>
    </location>
</feature>
<evidence type="ECO:0000313" key="6">
    <source>
        <dbReference type="Proteomes" id="UP001232536"/>
    </source>
</evidence>
<feature type="compositionally biased region" description="Polar residues" evidence="2">
    <location>
        <begin position="146"/>
        <end position="163"/>
    </location>
</feature>
<feature type="domain" description="Pyruvate ferredoxin oxidoreductase beta subunit C-terminal" evidence="4">
    <location>
        <begin position="260"/>
        <end position="298"/>
    </location>
</feature>
<dbReference type="PANTHER" id="PTHR48084:SF4">
    <property type="entry name" value="2-OXOGLUTARATE OXIDOREDUCTASE SUBUNIT KORB"/>
    <property type="match status" value="1"/>
</dbReference>
<name>A0ABT9DB28_9CELL</name>
<dbReference type="Pfam" id="PF02775">
    <property type="entry name" value="TPP_enzyme_C"/>
    <property type="match status" value="1"/>
</dbReference>
<keyword evidence="1" id="KW-0560">Oxidoreductase</keyword>
<comment type="caution">
    <text evidence="5">The sequence shown here is derived from an EMBL/GenBank/DDBJ whole genome shotgun (WGS) entry which is preliminary data.</text>
</comment>
<dbReference type="Proteomes" id="UP001232536">
    <property type="component" value="Unassembled WGS sequence"/>
</dbReference>
<feature type="domain" description="Thiamine pyrophosphate enzyme TPP-binding" evidence="3">
    <location>
        <begin position="66"/>
        <end position="214"/>
    </location>
</feature>
<dbReference type="InterPro" id="IPR011766">
    <property type="entry name" value="TPP_enzyme_TPP-bd"/>
</dbReference>
<reference evidence="5 6" key="1">
    <citation type="submission" date="2023-07" db="EMBL/GenBank/DDBJ databases">
        <title>Description of novel actinomycetes strains, isolated from tidal flat sediment.</title>
        <authorList>
            <person name="Lu C."/>
        </authorList>
    </citation>
    <scope>NUCLEOTIDE SEQUENCE [LARGE SCALE GENOMIC DNA]</scope>
    <source>
        <strain evidence="5 6">SYSU T00b441</strain>
    </source>
</reference>